<name>A0A4Q0XJ19_9FLAO</name>
<keyword evidence="3" id="KW-1185">Reference proteome</keyword>
<feature type="domain" description="General stress protein FMN-binding split barrel" evidence="1">
    <location>
        <begin position="10"/>
        <end position="157"/>
    </location>
</feature>
<evidence type="ECO:0000259" key="1">
    <source>
        <dbReference type="Pfam" id="PF16242"/>
    </source>
</evidence>
<gene>
    <name evidence="2" type="ORF">ESZ48_04400</name>
</gene>
<dbReference type="InterPro" id="IPR012349">
    <property type="entry name" value="Split_barrel_FMN-bd"/>
</dbReference>
<dbReference type="InterPro" id="IPR052917">
    <property type="entry name" value="Stress-Dev_Protein"/>
</dbReference>
<protein>
    <submittedName>
        <fullName evidence="2">General stress protein</fullName>
    </submittedName>
</protein>
<dbReference type="PANTHER" id="PTHR34818">
    <property type="entry name" value="PROTEIN BLI-3"/>
    <property type="match status" value="1"/>
</dbReference>
<dbReference type="EMBL" id="SDDZ01000002">
    <property type="protein sequence ID" value="RXJ51123.1"/>
    <property type="molecule type" value="Genomic_DNA"/>
</dbReference>
<accession>A0A4Q0XJ19</accession>
<proteinExistence type="predicted"/>
<dbReference type="InterPro" id="IPR038725">
    <property type="entry name" value="YdaG_split_barrel_FMN-bd"/>
</dbReference>
<evidence type="ECO:0000313" key="3">
    <source>
        <dbReference type="Proteomes" id="UP000289792"/>
    </source>
</evidence>
<dbReference type="Gene3D" id="2.30.110.10">
    <property type="entry name" value="Electron Transport, Fmn-binding Protein, Chain A"/>
    <property type="match status" value="1"/>
</dbReference>
<dbReference type="Proteomes" id="UP000289792">
    <property type="component" value="Unassembled WGS sequence"/>
</dbReference>
<dbReference type="OrthoDB" id="1432662at2"/>
<dbReference type="RefSeq" id="WP_129016120.1">
    <property type="nucleotide sequence ID" value="NZ_SDDZ01000002.1"/>
</dbReference>
<dbReference type="Pfam" id="PF16242">
    <property type="entry name" value="Pyrid_ox_like"/>
    <property type="match status" value="1"/>
</dbReference>
<dbReference type="PANTHER" id="PTHR34818:SF1">
    <property type="entry name" value="PROTEIN BLI-3"/>
    <property type="match status" value="1"/>
</dbReference>
<comment type="caution">
    <text evidence="2">The sequence shown here is derived from an EMBL/GenBank/DDBJ whole genome shotgun (WGS) entry which is preliminary data.</text>
</comment>
<dbReference type="AlphaFoldDB" id="A0A4Q0XJ19"/>
<evidence type="ECO:0000313" key="2">
    <source>
        <dbReference type="EMBL" id="RXJ51123.1"/>
    </source>
</evidence>
<reference evidence="2 3" key="1">
    <citation type="submission" date="2019-01" db="EMBL/GenBank/DDBJ databases">
        <title>Genome sequence of the Antarctic species Gelidibacter gilvus ACAM 158(T).</title>
        <authorList>
            <person name="Bowman J.P."/>
        </authorList>
    </citation>
    <scope>NUCLEOTIDE SEQUENCE [LARGE SCALE GENOMIC DNA]</scope>
    <source>
        <strain evidence="2 3">IC158</strain>
    </source>
</reference>
<dbReference type="SUPFAM" id="SSF50475">
    <property type="entry name" value="FMN-binding split barrel"/>
    <property type="match status" value="1"/>
</dbReference>
<sequence>MSKENLYNDDAKKKIKEMAEDIDFTMMATNLKQTPLHMVPMSTKKVDEQGNIWFLSNKNSTHNHNLMNDPNLHLIYADKSDMQFLNVYGMATITTDRSMIDELYGKTDDAWFEGKDDPNITAISVRPKEAYYWDPKNGKLVSLVKMGVGAITGDQPDTMDFGKLKP</sequence>
<organism evidence="2 3">
    <name type="scientific">Gelidibacter gilvus</name>
    <dbReference type="NCBI Taxonomy" id="59602"/>
    <lineage>
        <taxon>Bacteria</taxon>
        <taxon>Pseudomonadati</taxon>
        <taxon>Bacteroidota</taxon>
        <taxon>Flavobacteriia</taxon>
        <taxon>Flavobacteriales</taxon>
        <taxon>Flavobacteriaceae</taxon>
        <taxon>Gelidibacter</taxon>
    </lineage>
</organism>